<organism evidence="10 11">
    <name type="scientific">Corynascus novoguineensis</name>
    <dbReference type="NCBI Taxonomy" id="1126955"/>
    <lineage>
        <taxon>Eukaryota</taxon>
        <taxon>Fungi</taxon>
        <taxon>Dikarya</taxon>
        <taxon>Ascomycota</taxon>
        <taxon>Pezizomycotina</taxon>
        <taxon>Sordariomycetes</taxon>
        <taxon>Sordariomycetidae</taxon>
        <taxon>Sordariales</taxon>
        <taxon>Chaetomiaceae</taxon>
        <taxon>Corynascus</taxon>
    </lineage>
</organism>
<evidence type="ECO:0000313" key="11">
    <source>
        <dbReference type="Proteomes" id="UP001303647"/>
    </source>
</evidence>
<feature type="domain" description="Nucleotide exchange factor Fes1" evidence="9">
    <location>
        <begin position="5"/>
        <end position="123"/>
    </location>
</feature>
<evidence type="ECO:0000256" key="3">
    <source>
        <dbReference type="ARBA" id="ARBA00022490"/>
    </source>
</evidence>
<dbReference type="Gene3D" id="1.25.10.10">
    <property type="entry name" value="Leucine-rich Repeat Variant"/>
    <property type="match status" value="1"/>
</dbReference>
<dbReference type="AlphaFoldDB" id="A0AAN7CR14"/>
<comment type="function">
    <text evidence="6">Functions as a nucleotide exchange factor (NEF) for Hsp70 chaperones which accelerates the release of ADP. Required for fully efficient Hsp70-mediated folding of proteins.</text>
</comment>
<dbReference type="PANTHER" id="PTHR19316">
    <property type="entry name" value="PROTEIN FOLDING REGULATOR"/>
    <property type="match status" value="1"/>
</dbReference>
<dbReference type="SUPFAM" id="SSF48371">
    <property type="entry name" value="ARM repeat"/>
    <property type="match status" value="1"/>
</dbReference>
<dbReference type="EMBL" id="MU857689">
    <property type="protein sequence ID" value="KAK4245832.1"/>
    <property type="molecule type" value="Genomic_DNA"/>
</dbReference>
<gene>
    <name evidence="10" type="ORF">C7999DRAFT_15984</name>
</gene>
<dbReference type="PANTHER" id="PTHR19316:SF18">
    <property type="entry name" value="HSP70-BINDING PROTEIN 1"/>
    <property type="match status" value="1"/>
</dbReference>
<feature type="compositionally biased region" description="Low complexity" evidence="8">
    <location>
        <begin position="29"/>
        <end position="64"/>
    </location>
</feature>
<dbReference type="InterPro" id="IPR050693">
    <property type="entry name" value="Hsp70_NEF-Inhibitors"/>
</dbReference>
<feature type="repeat" description="ARM" evidence="7">
    <location>
        <begin position="169"/>
        <end position="197"/>
    </location>
</feature>
<name>A0AAN7CR14_9PEZI</name>
<evidence type="ECO:0000256" key="6">
    <source>
        <dbReference type="ARBA" id="ARBA00024912"/>
    </source>
</evidence>
<feature type="compositionally biased region" description="Polar residues" evidence="8">
    <location>
        <begin position="14"/>
        <end position="28"/>
    </location>
</feature>
<evidence type="ECO:0000256" key="8">
    <source>
        <dbReference type="SAM" id="MobiDB-lite"/>
    </source>
</evidence>
<dbReference type="InterPro" id="IPR000225">
    <property type="entry name" value="Armadillo"/>
</dbReference>
<dbReference type="FunFam" id="1.25.10.10:FF:000434">
    <property type="entry name" value="Hsp70 nucleotide exchange factor fes1"/>
    <property type="match status" value="1"/>
</dbReference>
<evidence type="ECO:0000256" key="7">
    <source>
        <dbReference type="PROSITE-ProRule" id="PRU00259"/>
    </source>
</evidence>
<comment type="similarity">
    <text evidence="2">Belongs to the FES1 family.</text>
</comment>
<dbReference type="GO" id="GO:0006417">
    <property type="term" value="P:regulation of translation"/>
    <property type="evidence" value="ECO:0007669"/>
    <property type="project" value="UniProtKB-KW"/>
</dbReference>
<dbReference type="GO" id="GO:0000774">
    <property type="term" value="F:adenyl-nucleotide exchange factor activity"/>
    <property type="evidence" value="ECO:0007669"/>
    <property type="project" value="TreeGrafter"/>
</dbReference>
<evidence type="ECO:0000313" key="10">
    <source>
        <dbReference type="EMBL" id="KAK4245832.1"/>
    </source>
</evidence>
<evidence type="ECO:0000256" key="5">
    <source>
        <dbReference type="ARBA" id="ARBA00022845"/>
    </source>
</evidence>
<comment type="subcellular location">
    <subcellularLocation>
        <location evidence="1">Cytoplasm</location>
    </subcellularLocation>
</comment>
<comment type="caution">
    <text evidence="10">The sequence shown here is derived from an EMBL/GenBank/DDBJ whole genome shotgun (WGS) entry which is preliminary data.</text>
</comment>
<sequence length="245" mass="26225">MDKNLSNLLKWSIENSTPSSGVNGATAVTTHPSDNNNSSNTPATAPAPAATAADTAATSRTAPAGTNLNPEVLSALFGGPSDAELMRAAMEVIRDEEATLENKLIAFDNFEQLIESIDNANNLEQLALWTPLLATLEHDESELRRMAAWCVGTAVQNNVRSQERLLAMGGLPTLVRLATEEGEDDAVRRKAIYALSSAVRNYQPAMDVVADKLKAHGKGEKVDAADMDAVDDLIGWLKQKANEKV</sequence>
<dbReference type="Pfam" id="PF08609">
    <property type="entry name" value="Fes1"/>
    <property type="match status" value="1"/>
</dbReference>
<reference evidence="10" key="1">
    <citation type="journal article" date="2023" name="Mol. Phylogenet. Evol.">
        <title>Genome-scale phylogeny and comparative genomics of the fungal order Sordariales.</title>
        <authorList>
            <person name="Hensen N."/>
            <person name="Bonometti L."/>
            <person name="Westerberg I."/>
            <person name="Brannstrom I.O."/>
            <person name="Guillou S."/>
            <person name="Cros-Aarteil S."/>
            <person name="Calhoun S."/>
            <person name="Haridas S."/>
            <person name="Kuo A."/>
            <person name="Mondo S."/>
            <person name="Pangilinan J."/>
            <person name="Riley R."/>
            <person name="LaButti K."/>
            <person name="Andreopoulos B."/>
            <person name="Lipzen A."/>
            <person name="Chen C."/>
            <person name="Yan M."/>
            <person name="Daum C."/>
            <person name="Ng V."/>
            <person name="Clum A."/>
            <person name="Steindorff A."/>
            <person name="Ohm R.A."/>
            <person name="Martin F."/>
            <person name="Silar P."/>
            <person name="Natvig D.O."/>
            <person name="Lalanne C."/>
            <person name="Gautier V."/>
            <person name="Ament-Velasquez S.L."/>
            <person name="Kruys A."/>
            <person name="Hutchinson M.I."/>
            <person name="Powell A.J."/>
            <person name="Barry K."/>
            <person name="Miller A.N."/>
            <person name="Grigoriev I.V."/>
            <person name="Debuchy R."/>
            <person name="Gladieux P."/>
            <person name="Hiltunen Thoren M."/>
            <person name="Johannesson H."/>
        </authorList>
    </citation>
    <scope>NUCLEOTIDE SEQUENCE</scope>
    <source>
        <strain evidence="10">CBS 359.72</strain>
    </source>
</reference>
<keyword evidence="11" id="KW-1185">Reference proteome</keyword>
<protein>
    <submittedName>
        <fullName evidence="10">Nucleotide exchange factor Fes1-domain-containing protein</fullName>
    </submittedName>
</protein>
<dbReference type="GO" id="GO:0005783">
    <property type="term" value="C:endoplasmic reticulum"/>
    <property type="evidence" value="ECO:0007669"/>
    <property type="project" value="TreeGrafter"/>
</dbReference>
<feature type="region of interest" description="Disordered" evidence="8">
    <location>
        <begin position="14"/>
        <end position="68"/>
    </location>
</feature>
<reference evidence="10" key="2">
    <citation type="submission" date="2023-05" db="EMBL/GenBank/DDBJ databases">
        <authorList>
            <consortium name="Lawrence Berkeley National Laboratory"/>
            <person name="Steindorff A."/>
            <person name="Hensen N."/>
            <person name="Bonometti L."/>
            <person name="Westerberg I."/>
            <person name="Brannstrom I.O."/>
            <person name="Guillou S."/>
            <person name="Cros-Aarteil S."/>
            <person name="Calhoun S."/>
            <person name="Haridas S."/>
            <person name="Kuo A."/>
            <person name="Mondo S."/>
            <person name="Pangilinan J."/>
            <person name="Riley R."/>
            <person name="Labutti K."/>
            <person name="Andreopoulos B."/>
            <person name="Lipzen A."/>
            <person name="Chen C."/>
            <person name="Yanf M."/>
            <person name="Daum C."/>
            <person name="Ng V."/>
            <person name="Clum A."/>
            <person name="Ohm R."/>
            <person name="Martin F."/>
            <person name="Silar P."/>
            <person name="Natvig D."/>
            <person name="Lalanne C."/>
            <person name="Gautier V."/>
            <person name="Ament-Velasquez S.L."/>
            <person name="Kruys A."/>
            <person name="Hutchinson M.I."/>
            <person name="Powell A.J."/>
            <person name="Barry K."/>
            <person name="Miller A.N."/>
            <person name="Grigoriev I.V."/>
            <person name="Debuchy R."/>
            <person name="Gladieux P."/>
            <person name="Thoren M.H."/>
            <person name="Johannesson H."/>
        </authorList>
    </citation>
    <scope>NUCLEOTIDE SEQUENCE</scope>
    <source>
        <strain evidence="10">CBS 359.72</strain>
    </source>
</reference>
<accession>A0AAN7CR14</accession>
<evidence type="ECO:0000256" key="2">
    <source>
        <dbReference type="ARBA" id="ARBA00011045"/>
    </source>
</evidence>
<evidence type="ECO:0000256" key="4">
    <source>
        <dbReference type="ARBA" id="ARBA00022737"/>
    </source>
</evidence>
<evidence type="ECO:0000259" key="9">
    <source>
        <dbReference type="Pfam" id="PF08609"/>
    </source>
</evidence>
<dbReference type="InterPro" id="IPR011989">
    <property type="entry name" value="ARM-like"/>
</dbReference>
<dbReference type="InterPro" id="IPR016024">
    <property type="entry name" value="ARM-type_fold"/>
</dbReference>
<keyword evidence="4" id="KW-0677">Repeat</keyword>
<keyword evidence="3" id="KW-0963">Cytoplasm</keyword>
<dbReference type="InterPro" id="IPR013918">
    <property type="entry name" value="Nucleotide_exch_fac_Fes1"/>
</dbReference>
<proteinExistence type="inferred from homology"/>
<keyword evidence="5" id="KW-0810">Translation regulation</keyword>
<evidence type="ECO:0000256" key="1">
    <source>
        <dbReference type="ARBA" id="ARBA00004496"/>
    </source>
</evidence>
<dbReference type="Proteomes" id="UP001303647">
    <property type="component" value="Unassembled WGS sequence"/>
</dbReference>
<dbReference type="PROSITE" id="PS50176">
    <property type="entry name" value="ARM_REPEAT"/>
    <property type="match status" value="1"/>
</dbReference>